<dbReference type="AlphaFoldDB" id="A0AAD5V9M2"/>
<dbReference type="EMBL" id="JANAWD010000136">
    <property type="protein sequence ID" value="KAJ3485950.1"/>
    <property type="molecule type" value="Genomic_DNA"/>
</dbReference>
<evidence type="ECO:0000313" key="2">
    <source>
        <dbReference type="EMBL" id="KAJ3485950.1"/>
    </source>
</evidence>
<reference evidence="2" key="1">
    <citation type="submission" date="2022-07" db="EMBL/GenBank/DDBJ databases">
        <title>Genome Sequence of Physisporinus lineatus.</title>
        <authorList>
            <person name="Buettner E."/>
        </authorList>
    </citation>
    <scope>NUCLEOTIDE SEQUENCE</scope>
    <source>
        <strain evidence="2">VT162</strain>
    </source>
</reference>
<sequence>MASPFSSPTPGTEAPVGQLTRLIPGSIYSSLRLAHESERDDTATTPPPLGALGDTPPPARFSRDFKIHDQKTKDKLAAEAMEMPSVGISYDLWMSSFTPTLPTATPGSPALSSSKYLMDKINCCGPEAPSYCKLVDALQHIGESKGFLVRTTPSHLPTTSDMGAEGDNISNAKIDPPTVETVGRNSQGPVTQCDFTMEEK</sequence>
<feature type="region of interest" description="Disordered" evidence="1">
    <location>
        <begin position="1"/>
        <end position="20"/>
    </location>
</feature>
<proteinExistence type="predicted"/>
<keyword evidence="3" id="KW-1185">Reference proteome</keyword>
<evidence type="ECO:0000256" key="1">
    <source>
        <dbReference type="SAM" id="MobiDB-lite"/>
    </source>
</evidence>
<evidence type="ECO:0000313" key="3">
    <source>
        <dbReference type="Proteomes" id="UP001212997"/>
    </source>
</evidence>
<comment type="caution">
    <text evidence="2">The sequence shown here is derived from an EMBL/GenBank/DDBJ whole genome shotgun (WGS) entry which is preliminary data.</text>
</comment>
<feature type="compositionally biased region" description="Basic and acidic residues" evidence="1">
    <location>
        <begin position="33"/>
        <end position="42"/>
    </location>
</feature>
<accession>A0AAD5V9M2</accession>
<name>A0AAD5V9M2_9APHY</name>
<feature type="compositionally biased region" description="Polar residues" evidence="1">
    <location>
        <begin position="152"/>
        <end position="161"/>
    </location>
</feature>
<feature type="region of interest" description="Disordered" evidence="1">
    <location>
        <begin position="30"/>
        <end position="62"/>
    </location>
</feature>
<feature type="compositionally biased region" description="Polar residues" evidence="1">
    <location>
        <begin position="1"/>
        <end position="10"/>
    </location>
</feature>
<feature type="region of interest" description="Disordered" evidence="1">
    <location>
        <begin position="152"/>
        <end position="200"/>
    </location>
</feature>
<dbReference type="Proteomes" id="UP001212997">
    <property type="component" value="Unassembled WGS sequence"/>
</dbReference>
<organism evidence="2 3">
    <name type="scientific">Meripilus lineatus</name>
    <dbReference type="NCBI Taxonomy" id="2056292"/>
    <lineage>
        <taxon>Eukaryota</taxon>
        <taxon>Fungi</taxon>
        <taxon>Dikarya</taxon>
        <taxon>Basidiomycota</taxon>
        <taxon>Agaricomycotina</taxon>
        <taxon>Agaricomycetes</taxon>
        <taxon>Polyporales</taxon>
        <taxon>Meripilaceae</taxon>
        <taxon>Meripilus</taxon>
    </lineage>
</organism>
<gene>
    <name evidence="2" type="ORF">NLI96_g4579</name>
</gene>
<feature type="compositionally biased region" description="Pro residues" evidence="1">
    <location>
        <begin position="45"/>
        <end position="59"/>
    </location>
</feature>
<feature type="compositionally biased region" description="Polar residues" evidence="1">
    <location>
        <begin position="183"/>
        <end position="194"/>
    </location>
</feature>
<protein>
    <submittedName>
        <fullName evidence="2">Uncharacterized protein</fullName>
    </submittedName>
</protein>